<reference evidence="2" key="2">
    <citation type="submission" date="2013-12" db="EMBL/GenBank/DDBJ databases">
        <title>Evolution of pathogenesis and genome organization in the Tremellales.</title>
        <authorList>
            <person name="Cuomo C."/>
            <person name="Litvintseva A."/>
            <person name="Heitman J."/>
            <person name="Chen Y."/>
            <person name="Sun S."/>
            <person name="Springer D."/>
            <person name="Dromer F."/>
            <person name="Young S."/>
            <person name="Zeng Q."/>
            <person name="Chapman S."/>
            <person name="Gujja S."/>
            <person name="Saif S."/>
            <person name="Birren B."/>
        </authorList>
    </citation>
    <scope>NUCLEOTIDE SEQUENCE [LARGE SCALE GENOMIC DNA]</scope>
    <source>
        <strain evidence="2">BCC8398</strain>
    </source>
</reference>
<protein>
    <submittedName>
        <fullName evidence="1">Uncharacterized protein</fullName>
    </submittedName>
</protein>
<organism evidence="1 2">
    <name type="scientific">Kwoniella heveanensis BCC8398</name>
    <dbReference type="NCBI Taxonomy" id="1296120"/>
    <lineage>
        <taxon>Eukaryota</taxon>
        <taxon>Fungi</taxon>
        <taxon>Dikarya</taxon>
        <taxon>Basidiomycota</taxon>
        <taxon>Agaricomycotina</taxon>
        <taxon>Tremellomycetes</taxon>
        <taxon>Tremellales</taxon>
        <taxon>Cryptococcaceae</taxon>
        <taxon>Kwoniella</taxon>
    </lineage>
</organism>
<name>A0A1B9GXQ0_9TREE</name>
<gene>
    <name evidence="1" type="ORF">I316_02262</name>
</gene>
<keyword evidence="2" id="KW-1185">Reference proteome</keyword>
<reference evidence="1 2" key="1">
    <citation type="submission" date="2013-07" db="EMBL/GenBank/DDBJ databases">
        <title>The Genome Sequence of Cryptococcus heveanensis BCC8398.</title>
        <authorList>
            <consortium name="The Broad Institute Genome Sequencing Platform"/>
            <person name="Cuomo C."/>
            <person name="Litvintseva A."/>
            <person name="Chen Y."/>
            <person name="Heitman J."/>
            <person name="Sun S."/>
            <person name="Springer D."/>
            <person name="Dromer F."/>
            <person name="Young S.K."/>
            <person name="Zeng Q."/>
            <person name="Gargeya S."/>
            <person name="Fitzgerald M."/>
            <person name="Abouelleil A."/>
            <person name="Alvarado L."/>
            <person name="Berlin A.M."/>
            <person name="Chapman S.B."/>
            <person name="Dewar J."/>
            <person name="Goldberg J."/>
            <person name="Griggs A."/>
            <person name="Gujja S."/>
            <person name="Hansen M."/>
            <person name="Howarth C."/>
            <person name="Imamovic A."/>
            <person name="Larimer J."/>
            <person name="McCowan C."/>
            <person name="Murphy C."/>
            <person name="Pearson M."/>
            <person name="Priest M."/>
            <person name="Roberts A."/>
            <person name="Saif S."/>
            <person name="Shea T."/>
            <person name="Sykes S."/>
            <person name="Wortman J."/>
            <person name="Nusbaum C."/>
            <person name="Birren B."/>
        </authorList>
    </citation>
    <scope>NUCLEOTIDE SEQUENCE [LARGE SCALE GENOMIC DNA]</scope>
    <source>
        <strain evidence="1 2">BCC8398</strain>
    </source>
</reference>
<sequence length="313" mass="33291">MNVEQSTTATFVPVTKKGAVYRILSDASLVVSEVEVGTRPAFTAANPHPSTDGSTYGATRTSPTIVTIDRLDYTESVDNPITESHITLLRRETGQGRQYTVFTGDRFRDDLADTEIFVPASVTSTDNANPTPVATATNAATGNGDGAGYRLSTRAQEFSVLWQSATRGEGSSIDLGVIHPSDEPRMTAETRGTNAHRQQIGLGISGMGSLSGHSDCQPLLHPSTTSGDTSFTYMDGLTVLMPTDGHRAEDRTYALALDDPPKADSGSEGNQGSKLTYRGALTWFELPQPGLEVEVEASAVQLPEGDMDVDSDS</sequence>
<dbReference type="EMBL" id="KI669497">
    <property type="protein sequence ID" value="OCF35770.1"/>
    <property type="molecule type" value="Genomic_DNA"/>
</dbReference>
<dbReference type="AlphaFoldDB" id="A0A1B9GXQ0"/>
<dbReference type="Proteomes" id="UP000092666">
    <property type="component" value="Unassembled WGS sequence"/>
</dbReference>
<proteinExistence type="predicted"/>
<evidence type="ECO:0000313" key="1">
    <source>
        <dbReference type="EMBL" id="OCF35770.1"/>
    </source>
</evidence>
<evidence type="ECO:0000313" key="2">
    <source>
        <dbReference type="Proteomes" id="UP000092666"/>
    </source>
</evidence>
<accession>A0A1B9GXQ0</accession>